<comment type="caution">
    <text evidence="1">The sequence shown here is derived from an EMBL/GenBank/DDBJ whole genome shotgun (WGS) entry which is preliminary data.</text>
</comment>
<evidence type="ECO:0000313" key="2">
    <source>
        <dbReference type="Proteomes" id="UP001499884"/>
    </source>
</evidence>
<proteinExistence type="predicted"/>
<reference evidence="2" key="1">
    <citation type="journal article" date="2019" name="Int. J. Syst. Evol. Microbiol.">
        <title>The Global Catalogue of Microorganisms (GCM) 10K type strain sequencing project: providing services to taxonomists for standard genome sequencing and annotation.</title>
        <authorList>
            <consortium name="The Broad Institute Genomics Platform"/>
            <consortium name="The Broad Institute Genome Sequencing Center for Infectious Disease"/>
            <person name="Wu L."/>
            <person name="Ma J."/>
        </authorList>
    </citation>
    <scope>NUCLEOTIDE SEQUENCE [LARGE SCALE GENOMIC DNA]</scope>
    <source>
        <strain evidence="2">JCM 30846</strain>
    </source>
</reference>
<organism evidence="1 2">
    <name type="scientific">Streptomyces tremellae</name>
    <dbReference type="NCBI Taxonomy" id="1124239"/>
    <lineage>
        <taxon>Bacteria</taxon>
        <taxon>Bacillati</taxon>
        <taxon>Actinomycetota</taxon>
        <taxon>Actinomycetes</taxon>
        <taxon>Kitasatosporales</taxon>
        <taxon>Streptomycetaceae</taxon>
        <taxon>Streptomyces</taxon>
    </lineage>
</organism>
<evidence type="ECO:0000313" key="1">
    <source>
        <dbReference type="EMBL" id="GAA3727529.1"/>
    </source>
</evidence>
<accession>A0ABP7EY26</accession>
<dbReference type="Proteomes" id="UP001499884">
    <property type="component" value="Unassembled WGS sequence"/>
</dbReference>
<protein>
    <submittedName>
        <fullName evidence="1">Uncharacterized protein</fullName>
    </submittedName>
</protein>
<dbReference type="RefSeq" id="WP_345645814.1">
    <property type="nucleotide sequence ID" value="NZ_BAABEP010000014.1"/>
</dbReference>
<sequence>MNTCGLCERELEDGYLCPGCATSTTARLQRLPDLYEALAAFLTPGRRGGGQAARAGRAGASLPVAEDALGLRGPGGMVGVLEDWRSAMQADRGWKEPAAAGLLEQRVVRAARGLVMNMDWIAASWPLAGAFAEEIRDLVRDVESIVDPPDPRERGMRLGFCPAVYEDGALCGSVLRLYPGEKTVTCRFCGAVYPQATWLGLKALMDEDAAARAAANWLAAATG</sequence>
<dbReference type="EMBL" id="BAABEP010000014">
    <property type="protein sequence ID" value="GAA3727529.1"/>
    <property type="molecule type" value="Genomic_DNA"/>
</dbReference>
<name>A0ABP7EY26_9ACTN</name>
<keyword evidence="2" id="KW-1185">Reference proteome</keyword>
<gene>
    <name evidence="1" type="ORF">GCM10023082_26870</name>
</gene>